<accession>A0A1H7SFY3</accession>
<dbReference type="GO" id="GO:0005975">
    <property type="term" value="P:carbohydrate metabolic process"/>
    <property type="evidence" value="ECO:0007669"/>
    <property type="project" value="InterPro"/>
</dbReference>
<evidence type="ECO:0000313" key="1">
    <source>
        <dbReference type="EMBL" id="SEL71096.1"/>
    </source>
</evidence>
<proteinExistence type="predicted"/>
<dbReference type="Proteomes" id="UP000199297">
    <property type="component" value="Unassembled WGS sequence"/>
</dbReference>
<evidence type="ECO:0000313" key="2">
    <source>
        <dbReference type="Proteomes" id="UP000199297"/>
    </source>
</evidence>
<dbReference type="EMBL" id="FOBI01000018">
    <property type="protein sequence ID" value="SEL71096.1"/>
    <property type="molecule type" value="Genomic_DNA"/>
</dbReference>
<dbReference type="AlphaFoldDB" id="A0A1H7SFY3"/>
<keyword evidence="2" id="KW-1185">Reference proteome</keyword>
<dbReference type="STRING" id="641665.GCA_002104455_02323"/>
<dbReference type="SUPFAM" id="SSF48208">
    <property type="entry name" value="Six-hairpin glycosidases"/>
    <property type="match status" value="1"/>
</dbReference>
<name>A0A1H7SFY3_9GAMM</name>
<organism evidence="1 2">
    <name type="scientific">Colwellia chukchiensis</name>
    <dbReference type="NCBI Taxonomy" id="641665"/>
    <lineage>
        <taxon>Bacteria</taxon>
        <taxon>Pseudomonadati</taxon>
        <taxon>Pseudomonadota</taxon>
        <taxon>Gammaproteobacteria</taxon>
        <taxon>Alteromonadales</taxon>
        <taxon>Colwelliaceae</taxon>
        <taxon>Colwellia</taxon>
    </lineage>
</organism>
<reference evidence="2" key="1">
    <citation type="submission" date="2016-10" db="EMBL/GenBank/DDBJ databases">
        <authorList>
            <person name="Varghese N."/>
            <person name="Submissions S."/>
        </authorList>
    </citation>
    <scope>NUCLEOTIDE SEQUENCE [LARGE SCALE GENOMIC DNA]</scope>
    <source>
        <strain evidence="2">CGMCC 1.9127</strain>
    </source>
</reference>
<sequence>MRQTLMFAVYLLLLLVAQPGYSAVHEISFALPSNKLANKPSKHNGKILLLLPVPQKKLPLTSKLRLNATKQTIAANFKVLATWPSVKGQQYIRLLAIDINVTAANMRQLTLSWSSASHALNVEQLSEKEYHPRQLVYPSRAWLLQTILLHPAQTVASDWYLEPQKKYAHYVTNQALLRQKGYPAQKATQWLYDRPQAIYQLYLMSGDEQWLNKANALADFYINHIDENGIFKLKKRFDPKMLMPKGVLYRYLLSGDVKAKAALTRMFEKSLDWQASYRLTRGFWTERNQAAALNVAISYWELTGEAKALQRINELIDATVAMTFNPVNNWPLRGCPQHSFKAHEGWGDNSAACSPWMMALLGDALWRFYLLTEDQRAAALLDSFGDFVLNYGIYYGNERVKNIVIPKYIVSIDNPKQEELNQWTDPQHACDVAALLGKSTYIKQQNKQDDFLVKTLFSALLEQCAGSYLRLKQEQKSKREKHYWVLKPPRRFAWMYSTTSDLPWLKEKLLAYD</sequence>
<dbReference type="InterPro" id="IPR008928">
    <property type="entry name" value="6-hairpin_glycosidase_sf"/>
</dbReference>
<protein>
    <submittedName>
        <fullName evidence="1">Uncharacterized protein</fullName>
    </submittedName>
</protein>
<gene>
    <name evidence="1" type="ORF">SAMN05216262_11865</name>
</gene>